<dbReference type="GO" id="GO:0006749">
    <property type="term" value="P:glutathione metabolic process"/>
    <property type="evidence" value="ECO:0007669"/>
    <property type="project" value="TreeGrafter"/>
</dbReference>
<dbReference type="GO" id="GO:0004364">
    <property type="term" value="F:glutathione transferase activity"/>
    <property type="evidence" value="ECO:0007669"/>
    <property type="project" value="TreeGrafter"/>
</dbReference>
<dbReference type="InterPro" id="IPR004046">
    <property type="entry name" value="GST_C"/>
</dbReference>
<dbReference type="OrthoDB" id="414243at2759"/>
<dbReference type="Pfam" id="PF02798">
    <property type="entry name" value="GST_N"/>
    <property type="match status" value="1"/>
</dbReference>
<reference evidence="3" key="1">
    <citation type="submission" date="2020-10" db="EMBL/GenBank/DDBJ databases">
        <authorList>
            <person name="Kikuchi T."/>
        </authorList>
    </citation>
    <scope>NUCLEOTIDE SEQUENCE</scope>
    <source>
        <strain evidence="3">NKZ352</strain>
    </source>
</reference>
<dbReference type="SFLD" id="SFLDG00363">
    <property type="entry name" value="AMPS_(cytGST):_Alpha-__Mu-__Pi"/>
    <property type="match status" value="1"/>
</dbReference>
<dbReference type="InterPro" id="IPR036282">
    <property type="entry name" value="Glutathione-S-Trfase_C_sf"/>
</dbReference>
<keyword evidence="4" id="KW-1185">Reference proteome</keyword>
<dbReference type="PANTHER" id="PTHR11571">
    <property type="entry name" value="GLUTATHIONE S-TRANSFERASE"/>
    <property type="match status" value="1"/>
</dbReference>
<dbReference type="PROSITE" id="PS50405">
    <property type="entry name" value="GST_CTER"/>
    <property type="match status" value="1"/>
</dbReference>
<dbReference type="FunFam" id="3.40.30.10:FF:000189">
    <property type="entry name" value="Glutathione S-Transferase"/>
    <property type="match status" value="1"/>
</dbReference>
<dbReference type="InterPro" id="IPR040079">
    <property type="entry name" value="Glutathione_S-Trfase"/>
</dbReference>
<dbReference type="Proteomes" id="UP000835052">
    <property type="component" value="Unassembled WGS sequence"/>
</dbReference>
<dbReference type="InterPro" id="IPR050213">
    <property type="entry name" value="GST_superfamily"/>
</dbReference>
<dbReference type="EMBL" id="CAJGYM010000164">
    <property type="protein sequence ID" value="CAD6199290.1"/>
    <property type="molecule type" value="Genomic_DNA"/>
</dbReference>
<evidence type="ECO:0000259" key="1">
    <source>
        <dbReference type="PROSITE" id="PS50404"/>
    </source>
</evidence>
<proteinExistence type="predicted"/>
<protein>
    <recommendedName>
        <fullName evidence="5">Glutathione S-transferase</fullName>
    </recommendedName>
</protein>
<dbReference type="PANTHER" id="PTHR11571:SF256">
    <property type="entry name" value="GST C-TERMINAL DOMAIN-CONTAINING PROTEIN-RELATED"/>
    <property type="match status" value="1"/>
</dbReference>
<dbReference type="AlphaFoldDB" id="A0A8S1HT62"/>
<gene>
    <name evidence="3" type="ORF">CAUJ_LOCUS15193</name>
</gene>
<evidence type="ECO:0000313" key="4">
    <source>
        <dbReference type="Proteomes" id="UP000835052"/>
    </source>
</evidence>
<dbReference type="SUPFAM" id="SSF47616">
    <property type="entry name" value="GST C-terminal domain-like"/>
    <property type="match status" value="1"/>
</dbReference>
<dbReference type="SFLD" id="SFLDG01205">
    <property type="entry name" value="AMPS.1"/>
    <property type="match status" value="1"/>
</dbReference>
<dbReference type="PROSITE" id="PS50404">
    <property type="entry name" value="GST_NTER"/>
    <property type="match status" value="1"/>
</dbReference>
<dbReference type="InterPro" id="IPR036249">
    <property type="entry name" value="Thioredoxin-like_sf"/>
</dbReference>
<comment type="caution">
    <text evidence="3">The sequence shown here is derived from an EMBL/GenBank/DDBJ whole genome shotgun (WGS) entry which is preliminary data.</text>
</comment>
<accession>A0A8S1HT62</accession>
<feature type="domain" description="GST N-terminal" evidence="1">
    <location>
        <begin position="40"/>
        <end position="117"/>
    </location>
</feature>
<evidence type="ECO:0000313" key="3">
    <source>
        <dbReference type="EMBL" id="CAD6199290.1"/>
    </source>
</evidence>
<dbReference type="SFLD" id="SFLDS00019">
    <property type="entry name" value="Glutathione_Transferase_(cytos"/>
    <property type="match status" value="1"/>
</dbReference>
<dbReference type="InterPro" id="IPR010987">
    <property type="entry name" value="Glutathione-S-Trfase_C-like"/>
</dbReference>
<dbReference type="CDD" id="cd03192">
    <property type="entry name" value="GST_C_Sigma_like"/>
    <property type="match status" value="1"/>
</dbReference>
<dbReference type="Pfam" id="PF14497">
    <property type="entry name" value="GST_C_3"/>
    <property type="match status" value="1"/>
</dbReference>
<dbReference type="SUPFAM" id="SSF52833">
    <property type="entry name" value="Thioredoxin-like"/>
    <property type="match status" value="1"/>
</dbReference>
<feature type="domain" description="GST C-terminal" evidence="2">
    <location>
        <begin position="119"/>
        <end position="245"/>
    </location>
</feature>
<dbReference type="InterPro" id="IPR004045">
    <property type="entry name" value="Glutathione_S-Trfase_N"/>
</dbReference>
<organism evidence="3 4">
    <name type="scientific">Caenorhabditis auriculariae</name>
    <dbReference type="NCBI Taxonomy" id="2777116"/>
    <lineage>
        <taxon>Eukaryota</taxon>
        <taxon>Metazoa</taxon>
        <taxon>Ecdysozoa</taxon>
        <taxon>Nematoda</taxon>
        <taxon>Chromadorea</taxon>
        <taxon>Rhabditida</taxon>
        <taxon>Rhabditina</taxon>
        <taxon>Rhabditomorpha</taxon>
        <taxon>Rhabditoidea</taxon>
        <taxon>Rhabditidae</taxon>
        <taxon>Peloderinae</taxon>
        <taxon>Caenorhabditis</taxon>
    </lineage>
</organism>
<dbReference type="Gene3D" id="3.40.30.10">
    <property type="entry name" value="Glutaredoxin"/>
    <property type="match status" value="1"/>
</dbReference>
<dbReference type="CDD" id="cd03039">
    <property type="entry name" value="GST_N_Sigma_like"/>
    <property type="match status" value="1"/>
</dbReference>
<evidence type="ECO:0000259" key="2">
    <source>
        <dbReference type="PROSITE" id="PS50405"/>
    </source>
</evidence>
<name>A0A8S1HT62_9PELO</name>
<evidence type="ECO:0008006" key="5">
    <source>
        <dbReference type="Google" id="ProtNLM"/>
    </source>
</evidence>
<dbReference type="Gene3D" id="1.20.1050.10">
    <property type="match status" value="1"/>
</dbReference>
<sequence length="245" mass="28077">MTTYQGAQINSGGKRCYKRPARPISLVFFETLTNFAEVMVNYKFTYFNLRGFGEPARLLFHLSHTPFEDDRIEFEDWLDRKPSTPFGKVPLLEIDGVVYNQSLAITRYLAHKFGHGGKDLEEQLLVDSWAEQQRQFFMDSHSAYSGAVRLGKPAEEQEKLLKELEAALPEWYTKITDQIKKAGSGFIAPSGITYADLWIADHITSLHKALPKILEEHSEIANYHKRVHEIPEIAQYITTRPDTAI</sequence>